<gene>
    <name evidence="1" type="ORF">CS063_06170</name>
</gene>
<dbReference type="EMBL" id="PEDL01000004">
    <property type="protein sequence ID" value="PHV71274.1"/>
    <property type="molecule type" value="Genomic_DNA"/>
</dbReference>
<accession>A0AC61DDI9</accession>
<comment type="caution">
    <text evidence="1">The sequence shown here is derived from an EMBL/GenBank/DDBJ whole genome shotgun (WGS) entry which is preliminary data.</text>
</comment>
<organism evidence="1 2">
    <name type="scientific">Sporanaerobium hydrogeniformans</name>
    <dbReference type="NCBI Taxonomy" id="3072179"/>
    <lineage>
        <taxon>Bacteria</taxon>
        <taxon>Bacillati</taxon>
        <taxon>Bacillota</taxon>
        <taxon>Clostridia</taxon>
        <taxon>Lachnospirales</taxon>
        <taxon>Lachnospiraceae</taxon>
        <taxon>Sporanaerobium</taxon>
    </lineage>
</organism>
<protein>
    <submittedName>
        <fullName evidence="1">AraC family transcriptional regulator</fullName>
    </submittedName>
</protein>
<name>A0AC61DDI9_9FIRM</name>
<evidence type="ECO:0000313" key="2">
    <source>
        <dbReference type="Proteomes" id="UP000224460"/>
    </source>
</evidence>
<keyword evidence="2" id="KW-1185">Reference proteome</keyword>
<sequence>MDKLLYFAETEGIALERMQRIGKFDMNVKHFHNEYEIFYLLEGKRQFFFDNRAYEIKPGSLILVNENAIHMTRANSDEDIGHDRIILYINKQKMKELDNLFPTINLVKFFREQYGVFHLNEEQQTQFMTFYESLKQEFDTKERHSHAMIAMQIIMYFIEFMRKNQAHKIADINSNTSAKYQTIYAVSDYISEHYTESLSLESLASYFFLSKYYLCRSFKEVTGYGINEYIHIHRIQKAKQLLEETKLSVSEISQMLGYESLTHFEKIFKTYMTLSPLKYRKTLNIVTYTNDLPITSGLQLNP</sequence>
<proteinExistence type="predicted"/>
<reference evidence="1" key="1">
    <citation type="submission" date="2017-10" db="EMBL/GenBank/DDBJ databases">
        <title>Genome sequence of cellulolytic Lachnospiraceae bacterium XHS1971 isolated from hotspring sediment.</title>
        <authorList>
            <person name="Vasudevan G."/>
            <person name="Joshi A.J."/>
            <person name="Hivarkar S."/>
            <person name="Lanjekar V.B."/>
            <person name="Dhakephalkar P.K."/>
            <person name="Dagar S."/>
        </authorList>
    </citation>
    <scope>NUCLEOTIDE SEQUENCE</scope>
    <source>
        <strain evidence="1">XHS1971</strain>
    </source>
</reference>
<evidence type="ECO:0000313" key="1">
    <source>
        <dbReference type="EMBL" id="PHV71274.1"/>
    </source>
</evidence>
<dbReference type="Proteomes" id="UP000224460">
    <property type="component" value="Unassembled WGS sequence"/>
</dbReference>